<dbReference type="SMART" id="SM00717">
    <property type="entry name" value="SANT"/>
    <property type="match status" value="1"/>
</dbReference>
<feature type="region of interest" description="Disordered" evidence="9">
    <location>
        <begin position="366"/>
        <end position="387"/>
    </location>
</feature>
<evidence type="ECO:0000313" key="12">
    <source>
        <dbReference type="EMBL" id="KAG9323979.1"/>
    </source>
</evidence>
<dbReference type="InterPro" id="IPR009057">
    <property type="entry name" value="Homeodomain-like_sf"/>
</dbReference>
<keyword evidence="5" id="KW-0234">DNA repair</keyword>
<dbReference type="SUPFAM" id="SSF46689">
    <property type="entry name" value="Homeodomain-like"/>
    <property type="match status" value="1"/>
</dbReference>
<dbReference type="CDD" id="cd00167">
    <property type="entry name" value="SANT"/>
    <property type="match status" value="1"/>
</dbReference>
<dbReference type="Pfam" id="PF07529">
    <property type="entry name" value="HSA"/>
    <property type="match status" value="1"/>
</dbReference>
<evidence type="ECO:0000256" key="6">
    <source>
        <dbReference type="ARBA" id="ARBA00023242"/>
    </source>
</evidence>
<protein>
    <recommendedName>
        <fullName evidence="8">Vacuolar import and degradation protein 21</fullName>
    </recommendedName>
</protein>
<feature type="region of interest" description="Disordered" evidence="9">
    <location>
        <begin position="298"/>
        <end position="318"/>
    </location>
</feature>
<evidence type="ECO:0000313" key="13">
    <source>
        <dbReference type="Proteomes" id="UP000717515"/>
    </source>
</evidence>
<evidence type="ECO:0000256" key="2">
    <source>
        <dbReference type="ARBA" id="ARBA00008913"/>
    </source>
</evidence>
<keyword evidence="6" id="KW-0539">Nucleus</keyword>
<dbReference type="PROSITE" id="PS51204">
    <property type="entry name" value="HSA"/>
    <property type="match status" value="1"/>
</dbReference>
<dbReference type="PROSITE" id="PS50090">
    <property type="entry name" value="MYB_LIKE"/>
    <property type="match status" value="1"/>
</dbReference>
<feature type="region of interest" description="Disordered" evidence="9">
    <location>
        <begin position="894"/>
        <end position="959"/>
    </location>
</feature>
<dbReference type="SMART" id="SM00573">
    <property type="entry name" value="HSA"/>
    <property type="match status" value="1"/>
</dbReference>
<evidence type="ECO:0000256" key="9">
    <source>
        <dbReference type="SAM" id="MobiDB-lite"/>
    </source>
</evidence>
<evidence type="ECO:0000256" key="5">
    <source>
        <dbReference type="ARBA" id="ARBA00023204"/>
    </source>
</evidence>
<evidence type="ECO:0000256" key="7">
    <source>
        <dbReference type="ARBA" id="ARBA00025178"/>
    </source>
</evidence>
<feature type="compositionally biased region" description="Low complexity" evidence="9">
    <location>
        <begin position="909"/>
        <end position="933"/>
    </location>
</feature>
<comment type="function">
    <text evidence="7">Component of the NuA4 histone acetyltransferase complex which is involved in transcriptional activation of selected genes principally by acetylation of nucleosomal histone H4 and H2A. The NuA4 complex is also involved in DNA repair.</text>
</comment>
<name>A0A9P8CYW7_MORAP</name>
<feature type="region of interest" description="Disordered" evidence="9">
    <location>
        <begin position="586"/>
        <end position="652"/>
    </location>
</feature>
<keyword evidence="3" id="KW-0227">DNA damage</keyword>
<dbReference type="Proteomes" id="UP000717515">
    <property type="component" value="Unassembled WGS sequence"/>
</dbReference>
<feature type="compositionally biased region" description="Low complexity" evidence="9">
    <location>
        <begin position="298"/>
        <end position="314"/>
    </location>
</feature>
<accession>A0A9P8CYW7</accession>
<evidence type="ECO:0000256" key="8">
    <source>
        <dbReference type="ARBA" id="ARBA00029670"/>
    </source>
</evidence>
<dbReference type="GO" id="GO:0006325">
    <property type="term" value="P:chromatin organization"/>
    <property type="evidence" value="ECO:0007669"/>
    <property type="project" value="UniProtKB-KW"/>
</dbReference>
<evidence type="ECO:0000259" key="11">
    <source>
        <dbReference type="PROSITE" id="PS51204"/>
    </source>
</evidence>
<dbReference type="PANTHER" id="PTHR46459">
    <property type="entry name" value="E1A-BINDING PROTEIN P400-RELATED"/>
    <property type="match status" value="1"/>
</dbReference>
<feature type="region of interest" description="Disordered" evidence="9">
    <location>
        <begin position="818"/>
        <end position="843"/>
    </location>
</feature>
<proteinExistence type="inferred from homology"/>
<dbReference type="GO" id="GO:0003682">
    <property type="term" value="F:chromatin binding"/>
    <property type="evidence" value="ECO:0007669"/>
    <property type="project" value="TreeGrafter"/>
</dbReference>
<dbReference type="Gene3D" id="1.10.10.60">
    <property type="entry name" value="Homeodomain-like"/>
    <property type="match status" value="1"/>
</dbReference>
<dbReference type="GO" id="GO:0035267">
    <property type="term" value="C:NuA4 histone acetyltransferase complex"/>
    <property type="evidence" value="ECO:0007669"/>
    <property type="project" value="TreeGrafter"/>
</dbReference>
<dbReference type="InterPro" id="IPR001005">
    <property type="entry name" value="SANT/Myb"/>
</dbReference>
<feature type="domain" description="Myb-like" evidence="10">
    <location>
        <begin position="848"/>
        <end position="898"/>
    </location>
</feature>
<sequence length="1052" mass="114919">MAEVNKDLPPHILKMRLQSEKAHQEQIDEILTRRDFLLQQFFYMKQLAGTDASLEPEQDLSKIDVEKLKAFQEEHRLSESNPTSGVLKMDEDTVMEEPDAQVKEEITTPTVMTPSESAVVVPDLTADSLMEGDGENLDEKDVNEKESEIKKEPASSLPTLSSARPIPQDDHHPSPKSHPASPESTSSMHLDRQMTPEPRTPGSTPGGSADTSPSRKLKRMLPPPERMVTRGVSGAIRHRSVDEILGTASERSPTTPGARHDRSSPGATSPVATLGTAVNASLPSSASDTLNAAINATPSATAPTSTTSAPTASSGTVTLTSAPTSSIVSIHGQTVPSMPLPTPAAKLLFKKHAQPTTIPITMKRSESRYGSSRFDTTDGMSPSGRSHSQRHVDLYAWQLKAQSQPIYKALQTASKVLTTKDWKVAREELKLMRAMQRIEALKAGNRLSFKQIKKHRGPARTKTHWDHLLDEMRWNQVDFKEERRWKVATAYQVSRWVMAWHEAEDKSTVCIQPRPIVEYQAPSSLTQEQSSQAMAMSEATEPMEAVEVSQPKETMETPTVVKTAEPTEPTIKIEDILDETMVDSSAVSEDSAIDTTKQETLDGTQSLAPKDGSAETTIKVEAEDTPMHAVTGASSGSGSVKPITTEEKESIEAESKALIPKLKDGAKDDLLMMPPPLSPAVLQKCRPSILDLDPNVTIFSLDTLEAQLEGVHIGTFDVNALFPDLPLYGPPNPDDNDAYLDEAEHGRVTMISRLMTSKPPLLEFGPLASQVVYLKRMREPTSIYDEFDDEDARVPKIEGKILTALPGTEPPRIVPVLFQPKKSKDPPMTPIRRPTPPGPLASKNTIVWTSEEDELLTTLIKPYQFNWDLIADMFNSMRGPIISSERRTPWDCYEKWSKKDGPQSGGSSSGAETGSGLIPIGNLSSSSGSSPSSPKARKDKDGKKIVTSIKVDPARKKQRSLSLLEAMKKTAKKRELVQSRVNAAPGVAAAVANKKAVIGQDGQSPKIGGAVPLTPADLSKFKSERDRHLNQVMIEQRQMQAATLALGRVSCN</sequence>
<comment type="subcellular location">
    <subcellularLocation>
        <location evidence="1">Nucleus</location>
    </subcellularLocation>
</comment>
<evidence type="ECO:0000259" key="10">
    <source>
        <dbReference type="PROSITE" id="PS50090"/>
    </source>
</evidence>
<reference evidence="12" key="1">
    <citation type="submission" date="2021-07" db="EMBL/GenBank/DDBJ databases">
        <title>Draft genome of Mortierella alpina, strain LL118, isolated from an aspen leaf litter sample.</title>
        <authorList>
            <person name="Yang S."/>
            <person name="Vinatzer B.A."/>
        </authorList>
    </citation>
    <scope>NUCLEOTIDE SEQUENCE</scope>
    <source>
        <strain evidence="12">LL118</strain>
    </source>
</reference>
<dbReference type="EMBL" id="JAIFTL010000081">
    <property type="protein sequence ID" value="KAG9323979.1"/>
    <property type="molecule type" value="Genomic_DNA"/>
</dbReference>
<comment type="caution">
    <text evidence="12">The sequence shown here is derived from an EMBL/GenBank/DDBJ whole genome shotgun (WGS) entry which is preliminary data.</text>
</comment>
<dbReference type="GO" id="GO:0005634">
    <property type="term" value="C:nucleus"/>
    <property type="evidence" value="ECO:0007669"/>
    <property type="project" value="UniProtKB-SubCell"/>
</dbReference>
<dbReference type="GO" id="GO:0006281">
    <property type="term" value="P:DNA repair"/>
    <property type="evidence" value="ECO:0007669"/>
    <property type="project" value="UniProtKB-KW"/>
</dbReference>
<feature type="domain" description="HSA" evidence="11">
    <location>
        <begin position="452"/>
        <end position="539"/>
    </location>
</feature>
<evidence type="ECO:0000256" key="4">
    <source>
        <dbReference type="ARBA" id="ARBA00022853"/>
    </source>
</evidence>
<gene>
    <name evidence="12" type="ORF">KVV02_007301</name>
</gene>
<evidence type="ECO:0000256" key="3">
    <source>
        <dbReference type="ARBA" id="ARBA00022763"/>
    </source>
</evidence>
<evidence type="ECO:0000256" key="1">
    <source>
        <dbReference type="ARBA" id="ARBA00004123"/>
    </source>
</evidence>
<keyword evidence="4" id="KW-0156">Chromatin regulator</keyword>
<dbReference type="InterPro" id="IPR014012">
    <property type="entry name" value="HSA_dom"/>
</dbReference>
<feature type="region of interest" description="Disordered" evidence="9">
    <location>
        <begin position="128"/>
        <end position="270"/>
    </location>
</feature>
<dbReference type="PANTHER" id="PTHR46459:SF1">
    <property type="entry name" value="E1A-BINDING PROTEIN P400"/>
    <property type="match status" value="1"/>
</dbReference>
<feature type="compositionally biased region" description="Basic and acidic residues" evidence="9">
    <location>
        <begin position="137"/>
        <end position="153"/>
    </location>
</feature>
<feature type="compositionally biased region" description="Pro residues" evidence="9">
    <location>
        <begin position="827"/>
        <end position="839"/>
    </location>
</feature>
<dbReference type="Pfam" id="PF13921">
    <property type="entry name" value="Myb_DNA-bind_6"/>
    <property type="match status" value="1"/>
</dbReference>
<comment type="similarity">
    <text evidence="2">Belongs to the EAF1 family.</text>
</comment>
<feature type="compositionally biased region" description="Polar residues" evidence="9">
    <location>
        <begin position="368"/>
        <end position="386"/>
    </location>
</feature>
<organism evidence="12 13">
    <name type="scientific">Mortierella alpina</name>
    <name type="common">Oleaginous fungus</name>
    <name type="synonym">Mortierella renispora</name>
    <dbReference type="NCBI Taxonomy" id="64518"/>
    <lineage>
        <taxon>Eukaryota</taxon>
        <taxon>Fungi</taxon>
        <taxon>Fungi incertae sedis</taxon>
        <taxon>Mucoromycota</taxon>
        <taxon>Mortierellomycotina</taxon>
        <taxon>Mortierellomycetes</taxon>
        <taxon>Mortierellales</taxon>
        <taxon>Mortierellaceae</taxon>
        <taxon>Mortierella</taxon>
    </lineage>
</organism>
<dbReference type="AlphaFoldDB" id="A0A9P8CYW7"/>